<dbReference type="GO" id="GO:0001817">
    <property type="term" value="P:regulation of cytokine production"/>
    <property type="evidence" value="ECO:0007669"/>
    <property type="project" value="TreeGrafter"/>
</dbReference>
<dbReference type="FunFam" id="3.30.160.60:FF:001157">
    <property type="entry name" value="Zinc finger protein 793"/>
    <property type="match status" value="1"/>
</dbReference>
<dbReference type="Proteomes" id="UP000010552">
    <property type="component" value="Unassembled WGS sequence"/>
</dbReference>
<dbReference type="Pfam" id="PF00096">
    <property type="entry name" value="zf-C2H2"/>
    <property type="match status" value="4"/>
</dbReference>
<dbReference type="Pfam" id="PF01352">
    <property type="entry name" value="KRAB"/>
    <property type="match status" value="1"/>
</dbReference>
<comment type="subcellular location">
    <subcellularLocation>
        <location evidence="1">Nucleus</location>
    </subcellularLocation>
</comment>
<feature type="domain" description="C2H2-type" evidence="12">
    <location>
        <begin position="351"/>
        <end position="380"/>
    </location>
</feature>
<gene>
    <name evidence="14" type="ORF">PAL_GLEAN10003147</name>
</gene>
<dbReference type="GO" id="GO:0008270">
    <property type="term" value="F:zinc ion binding"/>
    <property type="evidence" value="ECO:0007669"/>
    <property type="project" value="UniProtKB-KW"/>
</dbReference>
<evidence type="ECO:0000256" key="8">
    <source>
        <dbReference type="ARBA" id="ARBA00023125"/>
    </source>
</evidence>
<dbReference type="SMART" id="SM00355">
    <property type="entry name" value="ZnF_C2H2"/>
    <property type="match status" value="4"/>
</dbReference>
<dbReference type="FunFam" id="3.30.160.60:FF:000202">
    <property type="entry name" value="Zinc finger protein 574"/>
    <property type="match status" value="1"/>
</dbReference>
<keyword evidence="7" id="KW-0805">Transcription regulation</keyword>
<dbReference type="GO" id="GO:0005654">
    <property type="term" value="C:nucleoplasm"/>
    <property type="evidence" value="ECO:0007669"/>
    <property type="project" value="TreeGrafter"/>
</dbReference>
<evidence type="ECO:0000256" key="5">
    <source>
        <dbReference type="ARBA" id="ARBA00022771"/>
    </source>
</evidence>
<comment type="similarity">
    <text evidence="2">Belongs to the krueppel C2H2-type zinc-finger protein family.</text>
</comment>
<organism evidence="14 15">
    <name type="scientific">Pteropus alecto</name>
    <name type="common">Black flying fox</name>
    <dbReference type="NCBI Taxonomy" id="9402"/>
    <lineage>
        <taxon>Eukaryota</taxon>
        <taxon>Metazoa</taxon>
        <taxon>Chordata</taxon>
        <taxon>Craniata</taxon>
        <taxon>Vertebrata</taxon>
        <taxon>Euteleostomi</taxon>
        <taxon>Mammalia</taxon>
        <taxon>Eutheria</taxon>
        <taxon>Laurasiatheria</taxon>
        <taxon>Chiroptera</taxon>
        <taxon>Yinpterochiroptera</taxon>
        <taxon>Pteropodoidea</taxon>
        <taxon>Pteropodidae</taxon>
        <taxon>Pteropodinae</taxon>
        <taxon>Pteropus</taxon>
    </lineage>
</organism>
<dbReference type="STRING" id="9402.L5L176"/>
<dbReference type="GO" id="GO:0001227">
    <property type="term" value="F:DNA-binding transcription repressor activity, RNA polymerase II-specific"/>
    <property type="evidence" value="ECO:0007669"/>
    <property type="project" value="TreeGrafter"/>
</dbReference>
<feature type="domain" description="C2H2-type" evidence="12">
    <location>
        <begin position="381"/>
        <end position="429"/>
    </location>
</feature>
<dbReference type="InterPro" id="IPR001909">
    <property type="entry name" value="KRAB"/>
</dbReference>
<dbReference type="GO" id="GO:0032502">
    <property type="term" value="P:developmental process"/>
    <property type="evidence" value="ECO:0007669"/>
    <property type="project" value="UniProtKB-ARBA"/>
</dbReference>
<keyword evidence="3" id="KW-0479">Metal-binding</keyword>
<dbReference type="AlphaFoldDB" id="L5L176"/>
<keyword evidence="4" id="KW-0677">Repeat</keyword>
<evidence type="ECO:0000313" key="14">
    <source>
        <dbReference type="EMBL" id="ELK17016.1"/>
    </source>
</evidence>
<accession>L5L176</accession>
<keyword evidence="9" id="KW-0804">Transcription</keyword>
<evidence type="ECO:0000256" key="10">
    <source>
        <dbReference type="ARBA" id="ARBA00023242"/>
    </source>
</evidence>
<keyword evidence="10" id="KW-0539">Nucleus</keyword>
<dbReference type="SUPFAM" id="SSF57667">
    <property type="entry name" value="beta-beta-alpha zinc fingers"/>
    <property type="match status" value="3"/>
</dbReference>
<dbReference type="EMBL" id="KB030414">
    <property type="protein sequence ID" value="ELK17016.1"/>
    <property type="molecule type" value="Genomic_DNA"/>
</dbReference>
<dbReference type="PROSITE" id="PS50157">
    <property type="entry name" value="ZINC_FINGER_C2H2_2"/>
    <property type="match status" value="4"/>
</dbReference>
<keyword evidence="5 11" id="KW-0863">Zinc-finger</keyword>
<keyword evidence="8" id="KW-0238">DNA-binding</keyword>
<protein>
    <submittedName>
        <fullName evidence="14">Zinc finger protein 674</fullName>
    </submittedName>
</protein>
<dbReference type="FunFam" id="3.30.160.60:FF:002343">
    <property type="entry name" value="Zinc finger protein 33A"/>
    <property type="match status" value="1"/>
</dbReference>
<dbReference type="GO" id="GO:0002682">
    <property type="term" value="P:regulation of immune system process"/>
    <property type="evidence" value="ECO:0007669"/>
    <property type="project" value="TreeGrafter"/>
</dbReference>
<dbReference type="InterPro" id="IPR036051">
    <property type="entry name" value="KRAB_dom_sf"/>
</dbReference>
<evidence type="ECO:0000256" key="1">
    <source>
        <dbReference type="ARBA" id="ARBA00004123"/>
    </source>
</evidence>
<dbReference type="PANTHER" id="PTHR24399">
    <property type="entry name" value="ZINC FINGER AND BTB DOMAIN-CONTAINING"/>
    <property type="match status" value="1"/>
</dbReference>
<feature type="domain" description="C2H2-type" evidence="12">
    <location>
        <begin position="295"/>
        <end position="322"/>
    </location>
</feature>
<evidence type="ECO:0000256" key="2">
    <source>
        <dbReference type="ARBA" id="ARBA00006991"/>
    </source>
</evidence>
<evidence type="ECO:0000313" key="15">
    <source>
        <dbReference type="Proteomes" id="UP000010552"/>
    </source>
</evidence>
<evidence type="ECO:0000256" key="11">
    <source>
        <dbReference type="PROSITE-ProRule" id="PRU00042"/>
    </source>
</evidence>
<dbReference type="PROSITE" id="PS50805">
    <property type="entry name" value="KRAB"/>
    <property type="match status" value="1"/>
</dbReference>
<keyword evidence="6" id="KW-0862">Zinc</keyword>
<sequence length="486" mass="56216">MDSCLVRGLASYQIPGNVVNCLPKANSSARLRKAGDDDLMAVCIDLDPSDSAFVDLHPLSRTEQNGHVPAHHSGVKRNVLLQKSLTFWDVFMDFTLEEWQQLDSTQKSLYRDVMLENYSHLVSVGYLVAKPDVIFRLGQVEARKADGEPATQSCPEFLQVDDQIDNHKESQDKPLWQAAFMEKETMNDECGQEFKTFRKIIYPCTDFVSIRQRLLKYYPWERCSKHRLNFLSQNRSHVRRKDDECQAYWKLHFHSNLDKAQPGEKFFELNQHGKSLHSKQALNKSQRIQTVEKLYKCPECGKVFIQKANLVVHQRTHTGEKPYECCECAKAFNQKSTLIAHQRTHTGEKPYECTMSNCGKTFIQKSTLIKHQRTHTGEKPFVCGECAKAFKSSHHLIRHKTHIRQTFYEGIKCGKSSLMHQRTHTGEKPECSKYEKAFDEKPTPIKYQKMHTKEKSYECSECGKSFRGKKVTPLCSSKNSHRRETL</sequence>
<dbReference type="InParanoid" id="L5L176"/>
<dbReference type="PANTHER" id="PTHR24399:SF75">
    <property type="entry name" value="ZFP14 ZINC FINGER PROTEIN-RELATED"/>
    <property type="match status" value="1"/>
</dbReference>
<evidence type="ECO:0000256" key="6">
    <source>
        <dbReference type="ARBA" id="ARBA00022833"/>
    </source>
</evidence>
<dbReference type="FunFam" id="3.30.160.60:FF:000848">
    <property type="entry name" value="Zinc finger protein 35"/>
    <property type="match status" value="1"/>
</dbReference>
<evidence type="ECO:0000259" key="12">
    <source>
        <dbReference type="PROSITE" id="PS50157"/>
    </source>
</evidence>
<dbReference type="InterPro" id="IPR036236">
    <property type="entry name" value="Znf_C2H2_sf"/>
</dbReference>
<name>L5L176_PTEAL</name>
<dbReference type="CDD" id="cd07765">
    <property type="entry name" value="KRAB_A-box"/>
    <property type="match status" value="1"/>
</dbReference>
<keyword evidence="15" id="KW-1185">Reference proteome</keyword>
<dbReference type="eggNOG" id="KOG1721">
    <property type="taxonomic scope" value="Eukaryota"/>
</dbReference>
<dbReference type="InterPro" id="IPR013087">
    <property type="entry name" value="Znf_C2H2_type"/>
</dbReference>
<evidence type="ECO:0000256" key="3">
    <source>
        <dbReference type="ARBA" id="ARBA00022723"/>
    </source>
</evidence>
<evidence type="ECO:0000256" key="7">
    <source>
        <dbReference type="ARBA" id="ARBA00023015"/>
    </source>
</evidence>
<dbReference type="Gene3D" id="6.10.140.140">
    <property type="match status" value="1"/>
</dbReference>
<dbReference type="SMART" id="SM00349">
    <property type="entry name" value="KRAB"/>
    <property type="match status" value="1"/>
</dbReference>
<feature type="domain" description="C2H2-type" evidence="12">
    <location>
        <begin position="323"/>
        <end position="350"/>
    </location>
</feature>
<dbReference type="PROSITE" id="PS00028">
    <property type="entry name" value="ZINC_FINGER_C2H2_1"/>
    <property type="match status" value="3"/>
</dbReference>
<evidence type="ECO:0000256" key="9">
    <source>
        <dbReference type="ARBA" id="ARBA00023163"/>
    </source>
</evidence>
<reference evidence="15" key="1">
    <citation type="journal article" date="2013" name="Science">
        <title>Comparative analysis of bat genomes provides insight into the evolution of flight and immunity.</title>
        <authorList>
            <person name="Zhang G."/>
            <person name="Cowled C."/>
            <person name="Shi Z."/>
            <person name="Huang Z."/>
            <person name="Bishop-Lilly K.A."/>
            <person name="Fang X."/>
            <person name="Wynne J.W."/>
            <person name="Xiong Z."/>
            <person name="Baker M.L."/>
            <person name="Zhao W."/>
            <person name="Tachedjian M."/>
            <person name="Zhu Y."/>
            <person name="Zhou P."/>
            <person name="Jiang X."/>
            <person name="Ng J."/>
            <person name="Yang L."/>
            <person name="Wu L."/>
            <person name="Xiao J."/>
            <person name="Feng Y."/>
            <person name="Chen Y."/>
            <person name="Sun X."/>
            <person name="Zhang Y."/>
            <person name="Marsh G.A."/>
            <person name="Crameri G."/>
            <person name="Broder C.C."/>
            <person name="Frey K.G."/>
            <person name="Wang L.F."/>
            <person name="Wang J."/>
        </authorList>
    </citation>
    <scope>NUCLEOTIDE SEQUENCE [LARGE SCALE GENOMIC DNA]</scope>
</reference>
<dbReference type="Gene3D" id="3.30.160.60">
    <property type="entry name" value="Classic Zinc Finger"/>
    <property type="match status" value="5"/>
</dbReference>
<dbReference type="GO" id="GO:0000978">
    <property type="term" value="F:RNA polymerase II cis-regulatory region sequence-specific DNA binding"/>
    <property type="evidence" value="ECO:0007669"/>
    <property type="project" value="TreeGrafter"/>
</dbReference>
<proteinExistence type="inferred from homology"/>
<evidence type="ECO:0000259" key="13">
    <source>
        <dbReference type="PROSITE" id="PS50805"/>
    </source>
</evidence>
<evidence type="ECO:0000256" key="4">
    <source>
        <dbReference type="ARBA" id="ARBA00022737"/>
    </source>
</evidence>
<dbReference type="SUPFAM" id="SSF109640">
    <property type="entry name" value="KRAB domain (Kruppel-associated box)"/>
    <property type="match status" value="1"/>
</dbReference>
<feature type="domain" description="KRAB" evidence="13">
    <location>
        <begin position="85"/>
        <end position="156"/>
    </location>
</feature>